<name>A0A2K8KWL5_MARES</name>
<dbReference type="InterPro" id="IPR036291">
    <property type="entry name" value="NAD(P)-bd_dom_sf"/>
</dbReference>
<dbReference type="CDD" id="cd05244">
    <property type="entry name" value="BVR-B_like_SDR_a"/>
    <property type="match status" value="1"/>
</dbReference>
<protein>
    <submittedName>
        <fullName evidence="2">NADH-flavin reductase</fullName>
    </submittedName>
</protein>
<accession>A0A2K8KWL5</accession>
<dbReference type="OrthoDB" id="5292533at2"/>
<dbReference type="AlphaFoldDB" id="A0A2K8KWL5"/>
<dbReference type="PANTHER" id="PTHR43355:SF2">
    <property type="entry name" value="FLAVIN REDUCTASE (NADPH)"/>
    <property type="match status" value="1"/>
</dbReference>
<dbReference type="InterPro" id="IPR051606">
    <property type="entry name" value="Polyketide_Oxido-like"/>
</dbReference>
<dbReference type="GO" id="GO:0004074">
    <property type="term" value="F:biliverdin reductase [NAD(P)H] activity"/>
    <property type="evidence" value="ECO:0007669"/>
    <property type="project" value="TreeGrafter"/>
</dbReference>
<dbReference type="Proteomes" id="UP000231701">
    <property type="component" value="Chromosome"/>
</dbReference>
<keyword evidence="3" id="KW-1185">Reference proteome</keyword>
<sequence>MNILIIGASRGIGLELVKQAIDAGHHVTALMRDKSVFDGHPHKRLKVRQGDIMNRNIVEGACVGQDAVCITVGMVPTSKPIKLFSDGTRNVLGGMEKAGVKRLLAVTGIGAGDSEGHGGFFYDKVTRPVLLKYVYDDKNRQEELIRLSDRDWTIIRPALLTRTVSTGKYRVLTDLTGIKAGKISRADVAHFMLAELEDPQYIHQTPLLTY</sequence>
<organism evidence="2 3">
    <name type="scientific">Mariprofundus aestuarium</name>
    <dbReference type="NCBI Taxonomy" id="1921086"/>
    <lineage>
        <taxon>Bacteria</taxon>
        <taxon>Pseudomonadati</taxon>
        <taxon>Pseudomonadota</taxon>
        <taxon>Candidatius Mariprofundia</taxon>
        <taxon>Mariprofundales</taxon>
        <taxon>Mariprofundaceae</taxon>
        <taxon>Mariprofundus</taxon>
    </lineage>
</organism>
<feature type="domain" description="NAD(P)-binding" evidence="1">
    <location>
        <begin position="7"/>
        <end position="199"/>
    </location>
</feature>
<dbReference type="EMBL" id="CP018799">
    <property type="protein sequence ID" value="ATX79203.1"/>
    <property type="molecule type" value="Genomic_DNA"/>
</dbReference>
<dbReference type="SUPFAM" id="SSF51735">
    <property type="entry name" value="NAD(P)-binding Rossmann-fold domains"/>
    <property type="match status" value="1"/>
</dbReference>
<dbReference type="Pfam" id="PF13460">
    <property type="entry name" value="NAD_binding_10"/>
    <property type="match status" value="1"/>
</dbReference>
<dbReference type="Gene3D" id="3.40.50.720">
    <property type="entry name" value="NAD(P)-binding Rossmann-like Domain"/>
    <property type="match status" value="1"/>
</dbReference>
<dbReference type="InterPro" id="IPR016040">
    <property type="entry name" value="NAD(P)-bd_dom"/>
</dbReference>
<reference evidence="2 3" key="1">
    <citation type="submission" date="2016-12" db="EMBL/GenBank/DDBJ databases">
        <title>Isolation and genomic insights into novel planktonic Zetaproteobacteria from stratified waters of the Chesapeake Bay.</title>
        <authorList>
            <person name="McAllister S.M."/>
            <person name="Kato S."/>
            <person name="Chan C.S."/>
            <person name="Chiu B.K."/>
            <person name="Field E.K."/>
        </authorList>
    </citation>
    <scope>NUCLEOTIDE SEQUENCE [LARGE SCALE GENOMIC DNA]</scope>
    <source>
        <strain evidence="2 3">CP-5</strain>
    </source>
</reference>
<evidence type="ECO:0000313" key="3">
    <source>
        <dbReference type="Proteomes" id="UP000231701"/>
    </source>
</evidence>
<evidence type="ECO:0000313" key="2">
    <source>
        <dbReference type="EMBL" id="ATX79203.1"/>
    </source>
</evidence>
<evidence type="ECO:0000259" key="1">
    <source>
        <dbReference type="Pfam" id="PF13460"/>
    </source>
</evidence>
<dbReference type="RefSeq" id="WP_100277124.1">
    <property type="nucleotide sequence ID" value="NZ_CP018799.1"/>
</dbReference>
<dbReference type="KEGG" id="maes:Ga0123461_0783"/>
<gene>
    <name evidence="2" type="ORF">Ga0123461_0783</name>
</gene>
<proteinExistence type="predicted"/>
<dbReference type="PANTHER" id="PTHR43355">
    <property type="entry name" value="FLAVIN REDUCTASE (NADPH)"/>
    <property type="match status" value="1"/>
</dbReference>
<dbReference type="GO" id="GO:0042602">
    <property type="term" value="F:riboflavin reductase (NADPH) activity"/>
    <property type="evidence" value="ECO:0007669"/>
    <property type="project" value="TreeGrafter"/>
</dbReference>